<keyword evidence="4 5" id="KW-0238">DNA-binding</keyword>
<keyword evidence="1" id="KW-0479">Metal-binding</keyword>
<evidence type="ECO:0000256" key="2">
    <source>
        <dbReference type="ARBA" id="ARBA00022771"/>
    </source>
</evidence>
<dbReference type="SMART" id="SM00692">
    <property type="entry name" value="DM3"/>
    <property type="match status" value="1"/>
</dbReference>
<feature type="compositionally biased region" description="Basic and acidic residues" evidence="6">
    <location>
        <begin position="97"/>
        <end position="124"/>
    </location>
</feature>
<reference evidence="8" key="1">
    <citation type="journal article" date="2008" name="Nature">
        <title>The amphioxus genome and the evolution of the chordate karyotype.</title>
        <authorList>
            <consortium name="US DOE Joint Genome Institute (JGI-PGF)"/>
            <person name="Putnam N.H."/>
            <person name="Butts T."/>
            <person name="Ferrier D.E.K."/>
            <person name="Furlong R.F."/>
            <person name="Hellsten U."/>
            <person name="Kawashima T."/>
            <person name="Robinson-Rechavi M."/>
            <person name="Shoguchi E."/>
            <person name="Terry A."/>
            <person name="Yu J.-K."/>
            <person name="Benito-Gutierrez E.L."/>
            <person name="Dubchak I."/>
            <person name="Garcia-Fernandez J."/>
            <person name="Gibson-Brown J.J."/>
            <person name="Grigoriev I.V."/>
            <person name="Horton A.C."/>
            <person name="de Jong P.J."/>
            <person name="Jurka J."/>
            <person name="Kapitonov V.V."/>
            <person name="Kohara Y."/>
            <person name="Kuroki Y."/>
            <person name="Lindquist E."/>
            <person name="Lucas S."/>
            <person name="Osoegawa K."/>
            <person name="Pennacchio L.A."/>
            <person name="Salamov A.A."/>
            <person name="Satou Y."/>
            <person name="Sauka-Spengler T."/>
            <person name="Schmutz J."/>
            <person name="Shin-I T."/>
            <person name="Toyoda A."/>
            <person name="Bronner-Fraser M."/>
            <person name="Fujiyama A."/>
            <person name="Holland L.Z."/>
            <person name="Holland P.W.H."/>
            <person name="Satoh N."/>
            <person name="Rokhsar D.S."/>
        </authorList>
    </citation>
    <scope>NUCLEOTIDE SEQUENCE [LARGE SCALE GENOMIC DNA]</scope>
    <source>
        <strain evidence="8">S238N-H82</strain>
        <tissue evidence="8">Testes</tissue>
    </source>
</reference>
<dbReference type="PANTHER" id="PTHR46927">
    <property type="entry name" value="AGAP005574-PA"/>
    <property type="match status" value="1"/>
</dbReference>
<gene>
    <name evidence="8" type="ORF">BRAFLDRAFT_89410</name>
</gene>
<dbReference type="PROSITE" id="PS50950">
    <property type="entry name" value="ZF_THAP"/>
    <property type="match status" value="1"/>
</dbReference>
<accession>C3ZHW0</accession>
<evidence type="ECO:0000256" key="1">
    <source>
        <dbReference type="ARBA" id="ARBA00022723"/>
    </source>
</evidence>
<feature type="compositionally biased region" description="Acidic residues" evidence="6">
    <location>
        <begin position="228"/>
        <end position="241"/>
    </location>
</feature>
<dbReference type="InterPro" id="IPR006612">
    <property type="entry name" value="THAP_Znf"/>
</dbReference>
<dbReference type="EMBL" id="GG666624">
    <property type="protein sequence ID" value="EEN47904.1"/>
    <property type="molecule type" value="Genomic_DNA"/>
</dbReference>
<evidence type="ECO:0000256" key="6">
    <source>
        <dbReference type="SAM" id="MobiDB-lite"/>
    </source>
</evidence>
<dbReference type="InParanoid" id="C3ZHW0"/>
<evidence type="ECO:0000259" key="7">
    <source>
        <dbReference type="PROSITE" id="PS50950"/>
    </source>
</evidence>
<dbReference type="SMART" id="SM00980">
    <property type="entry name" value="THAP"/>
    <property type="match status" value="1"/>
</dbReference>
<dbReference type="Gene3D" id="6.20.210.20">
    <property type="entry name" value="THAP domain"/>
    <property type="match status" value="1"/>
</dbReference>
<protein>
    <recommendedName>
        <fullName evidence="7">THAP-type domain-containing protein</fullName>
    </recommendedName>
</protein>
<proteinExistence type="predicted"/>
<evidence type="ECO:0000256" key="5">
    <source>
        <dbReference type="PROSITE-ProRule" id="PRU00309"/>
    </source>
</evidence>
<sequence>MPQRCVAGYCSNSADKNKGISFHKFPDNPVYREQWIKQVLRTRANWSPTIWSRLCSAHFVPECYKTEPARRASFGIDVRFKRVLLDTAVPTIFPRGEAAKKPEKPRASQAVEKRRKAEPETIKDCMSTYERRQKELCLDTDVSPPAKSASCGVQVSMRPASVTVAVQHRGRGRSKGVQVNSKSVMTVTVGTQTKGGAVTGEDNDFRDDESMSSERSAEVMDSGSEYQPSDEETDKEMDEEPCSSRSAEQEPCSSPPKHGVFLTFWACLVELIATWCSCPSCGCRKLAYKCKEVGTLLKVTLTCTADDCGHTGTWKSQPFYGKTAAGNILLSAAILFSGATVTKVLRVLSHMGVAVTCVRSFFRHQDNM</sequence>
<dbReference type="InterPro" id="IPR038441">
    <property type="entry name" value="THAP_Znf_sf"/>
</dbReference>
<dbReference type="PANTHER" id="PTHR46927:SF2">
    <property type="entry name" value="THAP DOMAIN-CONTAINING PROTEIN 8"/>
    <property type="match status" value="1"/>
</dbReference>
<dbReference type="InterPro" id="IPR052224">
    <property type="entry name" value="THAP_domain_protein"/>
</dbReference>
<organism>
    <name type="scientific">Branchiostoma floridae</name>
    <name type="common">Florida lancelet</name>
    <name type="synonym">Amphioxus</name>
    <dbReference type="NCBI Taxonomy" id="7739"/>
    <lineage>
        <taxon>Eukaryota</taxon>
        <taxon>Metazoa</taxon>
        <taxon>Chordata</taxon>
        <taxon>Cephalochordata</taxon>
        <taxon>Leptocardii</taxon>
        <taxon>Amphioxiformes</taxon>
        <taxon>Branchiostomatidae</taxon>
        <taxon>Branchiostoma</taxon>
    </lineage>
</organism>
<evidence type="ECO:0000313" key="8">
    <source>
        <dbReference type="EMBL" id="EEN47904.1"/>
    </source>
</evidence>
<dbReference type="AlphaFoldDB" id="C3ZHW0"/>
<keyword evidence="2 5" id="KW-0863">Zinc-finger</keyword>
<feature type="region of interest" description="Disordered" evidence="6">
    <location>
        <begin position="189"/>
        <end position="255"/>
    </location>
</feature>
<feature type="domain" description="THAP-type" evidence="7">
    <location>
        <begin position="1"/>
        <end position="93"/>
    </location>
</feature>
<feature type="compositionally biased region" description="Acidic residues" evidence="6">
    <location>
        <begin position="201"/>
        <end position="211"/>
    </location>
</feature>
<evidence type="ECO:0000256" key="4">
    <source>
        <dbReference type="ARBA" id="ARBA00023125"/>
    </source>
</evidence>
<dbReference type="GO" id="GO:0008270">
    <property type="term" value="F:zinc ion binding"/>
    <property type="evidence" value="ECO:0007669"/>
    <property type="project" value="UniProtKB-KW"/>
</dbReference>
<dbReference type="Pfam" id="PF05485">
    <property type="entry name" value="THAP"/>
    <property type="match status" value="1"/>
</dbReference>
<dbReference type="SUPFAM" id="SSF57716">
    <property type="entry name" value="Glucocorticoid receptor-like (DNA-binding domain)"/>
    <property type="match status" value="1"/>
</dbReference>
<evidence type="ECO:0000256" key="3">
    <source>
        <dbReference type="ARBA" id="ARBA00022833"/>
    </source>
</evidence>
<feature type="region of interest" description="Disordered" evidence="6">
    <location>
        <begin position="96"/>
        <end position="124"/>
    </location>
</feature>
<keyword evidence="3" id="KW-0862">Zinc</keyword>
<name>C3ZHW0_BRAFL</name>
<dbReference type="GO" id="GO:0003677">
    <property type="term" value="F:DNA binding"/>
    <property type="evidence" value="ECO:0007669"/>
    <property type="project" value="UniProtKB-UniRule"/>
</dbReference>